<feature type="region of interest" description="Disordered" evidence="1">
    <location>
        <begin position="14"/>
        <end position="35"/>
    </location>
</feature>
<reference evidence="2" key="1">
    <citation type="submission" date="2020-08" db="EMBL/GenBank/DDBJ databases">
        <title>Multicomponent nature underlies the extraordinary mechanical properties of spider dragline silk.</title>
        <authorList>
            <person name="Kono N."/>
            <person name="Nakamura H."/>
            <person name="Mori M."/>
            <person name="Yoshida Y."/>
            <person name="Ohtoshi R."/>
            <person name="Malay A.D."/>
            <person name="Moran D.A.P."/>
            <person name="Tomita M."/>
            <person name="Numata K."/>
            <person name="Arakawa K."/>
        </authorList>
    </citation>
    <scope>NUCLEOTIDE SEQUENCE</scope>
</reference>
<proteinExistence type="predicted"/>
<evidence type="ECO:0000313" key="2">
    <source>
        <dbReference type="EMBL" id="GFU19295.1"/>
    </source>
</evidence>
<sequence>MLCSSSGYPYAMESYSGRKNESPGMPLGEDGDTQLLSKITDPTKESRGAMDYSRDGYVFICCWNDTAIVTVASNHQMHEPVSYIKRYSKLTKKKIHVTQPALI</sequence>
<name>A0A8X6QDA9_NEPPI</name>
<comment type="caution">
    <text evidence="2">The sequence shown here is derived from an EMBL/GenBank/DDBJ whole genome shotgun (WGS) entry which is preliminary data.</text>
</comment>
<evidence type="ECO:0000256" key="1">
    <source>
        <dbReference type="SAM" id="MobiDB-lite"/>
    </source>
</evidence>
<dbReference type="AlphaFoldDB" id="A0A8X6QDA9"/>
<dbReference type="OrthoDB" id="6434956at2759"/>
<protein>
    <submittedName>
        <fullName evidence="2">Uncharacterized protein</fullName>
    </submittedName>
</protein>
<evidence type="ECO:0000313" key="3">
    <source>
        <dbReference type="Proteomes" id="UP000887013"/>
    </source>
</evidence>
<gene>
    <name evidence="2" type="ORF">NPIL_133291</name>
</gene>
<organism evidence="2 3">
    <name type="scientific">Nephila pilipes</name>
    <name type="common">Giant wood spider</name>
    <name type="synonym">Nephila maculata</name>
    <dbReference type="NCBI Taxonomy" id="299642"/>
    <lineage>
        <taxon>Eukaryota</taxon>
        <taxon>Metazoa</taxon>
        <taxon>Ecdysozoa</taxon>
        <taxon>Arthropoda</taxon>
        <taxon>Chelicerata</taxon>
        <taxon>Arachnida</taxon>
        <taxon>Araneae</taxon>
        <taxon>Araneomorphae</taxon>
        <taxon>Entelegynae</taxon>
        <taxon>Araneoidea</taxon>
        <taxon>Nephilidae</taxon>
        <taxon>Nephila</taxon>
    </lineage>
</organism>
<accession>A0A8X6QDA9</accession>
<dbReference type="Proteomes" id="UP000887013">
    <property type="component" value="Unassembled WGS sequence"/>
</dbReference>
<keyword evidence="3" id="KW-1185">Reference proteome</keyword>
<dbReference type="EMBL" id="BMAW01127015">
    <property type="protein sequence ID" value="GFU19295.1"/>
    <property type="molecule type" value="Genomic_DNA"/>
</dbReference>